<comment type="similarity">
    <text evidence="2">Belongs to the mitochondrion-specific ribosomal protein mL49 family.</text>
</comment>
<evidence type="ECO:0000256" key="4">
    <source>
        <dbReference type="ARBA" id="ARBA00023128"/>
    </source>
</evidence>
<reference evidence="7" key="1">
    <citation type="submission" date="2022-07" db="EMBL/GenBank/DDBJ databases">
        <title>Phylogenomic reconstructions and comparative analyses of Kickxellomycotina fungi.</title>
        <authorList>
            <person name="Reynolds N.K."/>
            <person name="Stajich J.E."/>
            <person name="Barry K."/>
            <person name="Grigoriev I.V."/>
            <person name="Crous P."/>
            <person name="Smith M.E."/>
        </authorList>
    </citation>
    <scope>NUCLEOTIDE SEQUENCE</scope>
    <source>
        <strain evidence="7">NRRL 3115</strain>
    </source>
</reference>
<accession>A0A9W8G7G5</accession>
<dbReference type="PANTHER" id="PTHR13477">
    <property type="entry name" value="MITOCHONDRIAL 39S RIBOSOMAL PROTEIN L49"/>
    <property type="match status" value="1"/>
</dbReference>
<evidence type="ECO:0000313" key="8">
    <source>
        <dbReference type="Proteomes" id="UP001151518"/>
    </source>
</evidence>
<dbReference type="Gene3D" id="3.30.780.10">
    <property type="entry name" value="SUI1-like domain"/>
    <property type="match status" value="1"/>
</dbReference>
<organism evidence="7 8">
    <name type="scientific">Coemansia spiralis</name>
    <dbReference type="NCBI Taxonomy" id="417178"/>
    <lineage>
        <taxon>Eukaryota</taxon>
        <taxon>Fungi</taxon>
        <taxon>Fungi incertae sedis</taxon>
        <taxon>Zoopagomycota</taxon>
        <taxon>Kickxellomycotina</taxon>
        <taxon>Kickxellomycetes</taxon>
        <taxon>Kickxellales</taxon>
        <taxon>Kickxellaceae</taxon>
        <taxon>Coemansia</taxon>
    </lineage>
</organism>
<evidence type="ECO:0000256" key="3">
    <source>
        <dbReference type="ARBA" id="ARBA00022980"/>
    </source>
</evidence>
<proteinExistence type="inferred from homology"/>
<protein>
    <recommendedName>
        <fullName evidence="6">Large ribosomal subunit protein mL49</fullName>
    </recommendedName>
</protein>
<dbReference type="AlphaFoldDB" id="A0A9W8G7G5"/>
<comment type="subcellular location">
    <subcellularLocation>
        <location evidence="1">Mitochondrion</location>
    </subcellularLocation>
</comment>
<comment type="caution">
    <text evidence="7">The sequence shown here is derived from an EMBL/GenBank/DDBJ whole genome shotgun (WGS) entry which is preliminary data.</text>
</comment>
<sequence>MFERLFTRISALRTTVNAEFRAFESTLAVQPEAAQITARAPESVVYPYYVHRTRFQTLPVYSDIKNGKTRKLTLIRRIEGDIGALREELSRHLDDSSIQIKSISNQLVIKGDRTKEVREWLTVKGF</sequence>
<dbReference type="PANTHER" id="PTHR13477:SF0">
    <property type="entry name" value="LARGE RIBOSOMAL SUBUNIT PROTEIN ML49"/>
    <property type="match status" value="1"/>
</dbReference>
<evidence type="ECO:0000256" key="1">
    <source>
        <dbReference type="ARBA" id="ARBA00004173"/>
    </source>
</evidence>
<dbReference type="GO" id="GO:0005762">
    <property type="term" value="C:mitochondrial large ribosomal subunit"/>
    <property type="evidence" value="ECO:0007669"/>
    <property type="project" value="TreeGrafter"/>
</dbReference>
<dbReference type="InterPro" id="IPR007740">
    <property type="entry name" value="Ribosomal_mL49"/>
</dbReference>
<dbReference type="GO" id="GO:0003735">
    <property type="term" value="F:structural constituent of ribosome"/>
    <property type="evidence" value="ECO:0007669"/>
    <property type="project" value="InterPro"/>
</dbReference>
<name>A0A9W8G7G5_9FUNG</name>
<keyword evidence="3" id="KW-0689">Ribosomal protein</keyword>
<dbReference type="EMBL" id="JANBTW010000044">
    <property type="protein sequence ID" value="KAJ2675963.1"/>
    <property type="molecule type" value="Genomic_DNA"/>
</dbReference>
<keyword evidence="4" id="KW-0496">Mitochondrion</keyword>
<dbReference type="Pfam" id="PF05046">
    <property type="entry name" value="Img2"/>
    <property type="match status" value="1"/>
</dbReference>
<evidence type="ECO:0000256" key="5">
    <source>
        <dbReference type="ARBA" id="ARBA00023274"/>
    </source>
</evidence>
<dbReference type="Proteomes" id="UP001151518">
    <property type="component" value="Unassembled WGS sequence"/>
</dbReference>
<dbReference type="OrthoDB" id="19439at2759"/>
<evidence type="ECO:0000313" key="7">
    <source>
        <dbReference type="EMBL" id="KAJ2675963.1"/>
    </source>
</evidence>
<keyword evidence="5" id="KW-0687">Ribonucleoprotein</keyword>
<gene>
    <name evidence="7" type="primary">img2</name>
    <name evidence="7" type="ORF">GGI25_003800</name>
</gene>
<evidence type="ECO:0000256" key="6">
    <source>
        <dbReference type="ARBA" id="ARBA00035191"/>
    </source>
</evidence>
<evidence type="ECO:0000256" key="2">
    <source>
        <dbReference type="ARBA" id="ARBA00005677"/>
    </source>
</evidence>
<dbReference type="GO" id="GO:0006412">
    <property type="term" value="P:translation"/>
    <property type="evidence" value="ECO:0007669"/>
    <property type="project" value="InterPro"/>
</dbReference>